<reference evidence="1" key="1">
    <citation type="journal article" date="2020" name="mSystems">
        <title>Genome- and Community-Level Interaction Insights into Carbon Utilization and Element Cycling Functions of Hydrothermarchaeota in Hydrothermal Sediment.</title>
        <authorList>
            <person name="Zhou Z."/>
            <person name="Liu Y."/>
            <person name="Xu W."/>
            <person name="Pan J."/>
            <person name="Luo Z.H."/>
            <person name="Li M."/>
        </authorList>
    </citation>
    <scope>NUCLEOTIDE SEQUENCE [LARGE SCALE GENOMIC DNA]</scope>
    <source>
        <strain evidence="1">HyVt-489</strain>
    </source>
</reference>
<comment type="caution">
    <text evidence="1">The sequence shown here is derived from an EMBL/GenBank/DDBJ whole genome shotgun (WGS) entry which is preliminary data.</text>
</comment>
<dbReference type="SUPFAM" id="SSF53383">
    <property type="entry name" value="PLP-dependent transferases"/>
    <property type="match status" value="1"/>
</dbReference>
<dbReference type="Pfam" id="PF01041">
    <property type="entry name" value="DegT_DnrJ_EryC1"/>
    <property type="match status" value="1"/>
</dbReference>
<dbReference type="GO" id="GO:0000271">
    <property type="term" value="P:polysaccharide biosynthetic process"/>
    <property type="evidence" value="ECO:0007669"/>
    <property type="project" value="TreeGrafter"/>
</dbReference>
<dbReference type="GO" id="GO:0030170">
    <property type="term" value="F:pyridoxal phosphate binding"/>
    <property type="evidence" value="ECO:0007669"/>
    <property type="project" value="TreeGrafter"/>
</dbReference>
<dbReference type="InterPro" id="IPR015421">
    <property type="entry name" value="PyrdxlP-dep_Trfase_major"/>
</dbReference>
<accession>A0A7C3GCM7</accession>
<dbReference type="GO" id="GO:0008483">
    <property type="term" value="F:transaminase activity"/>
    <property type="evidence" value="ECO:0007669"/>
    <property type="project" value="UniProtKB-KW"/>
</dbReference>
<keyword evidence="1" id="KW-0808">Transferase</keyword>
<dbReference type="Gene3D" id="3.40.640.10">
    <property type="entry name" value="Type I PLP-dependent aspartate aminotransferase-like (Major domain)"/>
    <property type="match status" value="1"/>
</dbReference>
<dbReference type="EMBL" id="DRMN01000326">
    <property type="protein sequence ID" value="HFB55256.1"/>
    <property type="molecule type" value="Genomic_DNA"/>
</dbReference>
<organism evidence="1 2">
    <name type="scientific">Hellea balneolensis</name>
    <dbReference type="NCBI Taxonomy" id="287478"/>
    <lineage>
        <taxon>Bacteria</taxon>
        <taxon>Pseudomonadati</taxon>
        <taxon>Pseudomonadota</taxon>
        <taxon>Alphaproteobacteria</taxon>
        <taxon>Maricaulales</taxon>
        <taxon>Robiginitomaculaceae</taxon>
        <taxon>Hellea</taxon>
    </lineage>
</organism>
<keyword evidence="1" id="KW-0032">Aminotransferase</keyword>
<dbReference type="InterPro" id="IPR015422">
    <property type="entry name" value="PyrdxlP-dep_Trfase_small"/>
</dbReference>
<dbReference type="Gene3D" id="3.90.1150.10">
    <property type="entry name" value="Aspartate Aminotransferase, domain 1"/>
    <property type="match status" value="1"/>
</dbReference>
<dbReference type="PANTHER" id="PTHR30244:SF42">
    <property type="entry name" value="UDP-2-ACETAMIDO-2-DEOXY-3-OXO-D-GLUCURONATE AMINOTRANSFERASE"/>
    <property type="match status" value="1"/>
</dbReference>
<sequence length="191" mass="20853">DVTTTSFFPAKPLGCYGDGGAVLSNDDELISIMDSIHVHGKGSDKYDNVRIGLNSRLDTLQAAILLPKLAIFADEIEKRNAVATRYIEGLKNHILRVPKVLDGVVSTWAQFTIEVADPASFAATLKEAGIPTARYYPKPVHMQTAYAQYPVQGNGLPVTGECIDHIISLPMHPYLDEDTQDMIIETAKKAV</sequence>
<name>A0A7C3GCM7_9PROT</name>
<evidence type="ECO:0000313" key="1">
    <source>
        <dbReference type="EMBL" id="HFB55256.1"/>
    </source>
</evidence>
<protein>
    <submittedName>
        <fullName evidence="1">DegT/DnrJ/EryC1/StrS aminotransferase family protein</fullName>
    </submittedName>
</protein>
<dbReference type="PANTHER" id="PTHR30244">
    <property type="entry name" value="TRANSAMINASE"/>
    <property type="match status" value="1"/>
</dbReference>
<feature type="non-terminal residue" evidence="1">
    <location>
        <position position="1"/>
    </location>
</feature>
<gene>
    <name evidence="1" type="ORF">ENJ46_04965</name>
</gene>
<evidence type="ECO:0000313" key="2">
    <source>
        <dbReference type="Proteomes" id="UP000886042"/>
    </source>
</evidence>
<proteinExistence type="predicted"/>
<dbReference type="Proteomes" id="UP000886042">
    <property type="component" value="Unassembled WGS sequence"/>
</dbReference>
<dbReference type="InterPro" id="IPR015424">
    <property type="entry name" value="PyrdxlP-dep_Trfase"/>
</dbReference>
<dbReference type="AlphaFoldDB" id="A0A7C3GCM7"/>
<dbReference type="InterPro" id="IPR000653">
    <property type="entry name" value="DegT/StrS_aminotransferase"/>
</dbReference>